<evidence type="ECO:0000313" key="1">
    <source>
        <dbReference type="EMBL" id="GAH37810.1"/>
    </source>
</evidence>
<comment type="caution">
    <text evidence="1">The sequence shown here is derived from an EMBL/GenBank/DDBJ whole genome shotgun (WGS) entry which is preliminary data.</text>
</comment>
<accession>X1FZ21</accession>
<sequence length="85" mass="9967">VISVNTIRSFPLKLLYLDSVTNLFWKTWKTNYLLECDREMSFFDNLEEALDFALAMPGNVGSIIYSNNKIWMFDPEELKLARVEP</sequence>
<feature type="non-terminal residue" evidence="1">
    <location>
        <position position="1"/>
    </location>
</feature>
<protein>
    <submittedName>
        <fullName evidence="1">Uncharacterized protein</fullName>
    </submittedName>
</protein>
<reference evidence="1" key="1">
    <citation type="journal article" date="2014" name="Front. Microbiol.">
        <title>High frequency of phylogenetically diverse reductive dehalogenase-homologous genes in deep subseafloor sedimentary metagenomes.</title>
        <authorList>
            <person name="Kawai M."/>
            <person name="Futagami T."/>
            <person name="Toyoda A."/>
            <person name="Takaki Y."/>
            <person name="Nishi S."/>
            <person name="Hori S."/>
            <person name="Arai W."/>
            <person name="Tsubouchi T."/>
            <person name="Morono Y."/>
            <person name="Uchiyama I."/>
            <person name="Ito T."/>
            <person name="Fujiyama A."/>
            <person name="Inagaki F."/>
            <person name="Takami H."/>
        </authorList>
    </citation>
    <scope>NUCLEOTIDE SEQUENCE</scope>
    <source>
        <strain evidence="1">Expedition CK06-06</strain>
    </source>
</reference>
<proteinExistence type="predicted"/>
<dbReference type="EMBL" id="BARU01014879">
    <property type="protein sequence ID" value="GAH37810.1"/>
    <property type="molecule type" value="Genomic_DNA"/>
</dbReference>
<organism evidence="1">
    <name type="scientific">marine sediment metagenome</name>
    <dbReference type="NCBI Taxonomy" id="412755"/>
    <lineage>
        <taxon>unclassified sequences</taxon>
        <taxon>metagenomes</taxon>
        <taxon>ecological metagenomes</taxon>
    </lineage>
</organism>
<dbReference type="AlphaFoldDB" id="X1FZ21"/>
<name>X1FZ21_9ZZZZ</name>
<gene>
    <name evidence="1" type="ORF">S03H2_25977</name>
</gene>